<dbReference type="InterPro" id="IPR006083">
    <property type="entry name" value="PRK/URK"/>
</dbReference>
<dbReference type="GO" id="GO:0016301">
    <property type="term" value="F:kinase activity"/>
    <property type="evidence" value="ECO:0007669"/>
    <property type="project" value="UniProtKB-KW"/>
</dbReference>
<dbReference type="InterPro" id="IPR027417">
    <property type="entry name" value="P-loop_NTPase"/>
</dbReference>
<dbReference type="SUPFAM" id="SSF52540">
    <property type="entry name" value="P-loop containing nucleoside triphosphate hydrolases"/>
    <property type="match status" value="1"/>
</dbReference>
<keyword evidence="3" id="KW-1185">Reference proteome</keyword>
<proteinExistence type="predicted"/>
<reference evidence="3" key="1">
    <citation type="submission" date="2016-10" db="EMBL/GenBank/DDBJ databases">
        <authorList>
            <person name="Varghese N."/>
            <person name="Submissions S."/>
        </authorList>
    </citation>
    <scope>NUCLEOTIDE SEQUENCE [LARGE SCALE GENOMIC DNA]</scope>
    <source>
        <strain evidence="3">DSM 13327</strain>
    </source>
</reference>
<dbReference type="Gene3D" id="3.40.50.300">
    <property type="entry name" value="P-loop containing nucleotide triphosphate hydrolases"/>
    <property type="match status" value="2"/>
</dbReference>
<evidence type="ECO:0000313" key="2">
    <source>
        <dbReference type="EMBL" id="SFM01295.1"/>
    </source>
</evidence>
<dbReference type="GO" id="GO:0005524">
    <property type="term" value="F:ATP binding"/>
    <property type="evidence" value="ECO:0007669"/>
    <property type="project" value="InterPro"/>
</dbReference>
<dbReference type="AlphaFoldDB" id="A0A1I4ME76"/>
<dbReference type="STRING" id="1123291.SAMN04490355_103253"/>
<keyword evidence="2" id="KW-0418">Kinase</keyword>
<dbReference type="PANTHER" id="PTHR10285">
    <property type="entry name" value="URIDINE KINASE"/>
    <property type="match status" value="1"/>
</dbReference>
<name>A0A1I4ME76_9FIRM</name>
<gene>
    <name evidence="2" type="ORF">SAMN04490355_103253</name>
</gene>
<sequence>MGAITNADLTTLSNLLIKNYEKSQNTRFLLAITGVPGAGKSTLADLLMKKINEVLKEESAIVVPMDGYHYHNDILIEKGLLPLKGIPQTFDSQRFVMLIKEIASGKEEKLYCPSYDRDLHNPVEGSIVIEKKHKIIIVEGNYLLVDTSPWNELADLFDESWFIETPSSTTKERLISRHMRTGRSVEEALKKISSTDAPNAELIIQTRHRATQIITAANLEL</sequence>
<dbReference type="EMBL" id="FOTS01000032">
    <property type="protein sequence ID" value="SFM01295.1"/>
    <property type="molecule type" value="Genomic_DNA"/>
</dbReference>
<dbReference type="Pfam" id="PF00485">
    <property type="entry name" value="PRK"/>
    <property type="match status" value="1"/>
</dbReference>
<feature type="domain" description="Phosphoribulokinase/uridine kinase" evidence="1">
    <location>
        <begin position="30"/>
        <end position="214"/>
    </location>
</feature>
<protein>
    <submittedName>
        <fullName evidence="2">Panthothenate kinase</fullName>
    </submittedName>
</protein>
<evidence type="ECO:0000259" key="1">
    <source>
        <dbReference type="Pfam" id="PF00485"/>
    </source>
</evidence>
<dbReference type="Proteomes" id="UP000199520">
    <property type="component" value="Unassembled WGS sequence"/>
</dbReference>
<accession>A0A1I4ME76</accession>
<keyword evidence="2" id="KW-0808">Transferase</keyword>
<organism evidence="2 3">
    <name type="scientific">Pelosinus propionicus DSM 13327</name>
    <dbReference type="NCBI Taxonomy" id="1123291"/>
    <lineage>
        <taxon>Bacteria</taxon>
        <taxon>Bacillati</taxon>
        <taxon>Bacillota</taxon>
        <taxon>Negativicutes</taxon>
        <taxon>Selenomonadales</taxon>
        <taxon>Sporomusaceae</taxon>
        <taxon>Pelosinus</taxon>
    </lineage>
</organism>
<evidence type="ECO:0000313" key="3">
    <source>
        <dbReference type="Proteomes" id="UP000199520"/>
    </source>
</evidence>